<evidence type="ECO:0000256" key="4">
    <source>
        <dbReference type="ARBA" id="ARBA00022840"/>
    </source>
</evidence>
<dbReference type="Pfam" id="PF01973">
    <property type="entry name" value="MptE-like"/>
    <property type="match status" value="1"/>
</dbReference>
<comment type="similarity">
    <text evidence="5">Belongs to the archaeal 6-HMPDK family.</text>
</comment>
<dbReference type="GO" id="GO:0004788">
    <property type="term" value="F:thiamine diphosphokinase activity"/>
    <property type="evidence" value="ECO:0007669"/>
    <property type="project" value="InterPro"/>
</dbReference>
<keyword evidence="1 5" id="KW-0808">Transferase</keyword>
<evidence type="ECO:0000256" key="3">
    <source>
        <dbReference type="ARBA" id="ARBA00022777"/>
    </source>
</evidence>
<dbReference type="PANTHER" id="PTHR39648:SF1">
    <property type="entry name" value="6-HYDROXYMETHYL-7,8-DIHYDROPTERIN PYROPHOSPHOKINASE"/>
    <property type="match status" value="1"/>
</dbReference>
<comment type="function">
    <text evidence="5">Catalyzes the transfer of diphosphate from ATP to 6-hydroxymethyl-7,8-dihydropterin (6-HMD), leading to 6-hydroxymethyl-7,8-dihydropterin diphosphate (6-HMDP).</text>
</comment>
<dbReference type="HAMAP" id="MF_02131">
    <property type="entry name" value="HMPDK_arch"/>
    <property type="match status" value="1"/>
</dbReference>
<evidence type="ECO:0000313" key="7">
    <source>
        <dbReference type="EMBL" id="SHO44139.1"/>
    </source>
</evidence>
<evidence type="ECO:0000256" key="2">
    <source>
        <dbReference type="ARBA" id="ARBA00022741"/>
    </source>
</evidence>
<dbReference type="GO" id="GO:0009229">
    <property type="term" value="P:thiamine diphosphate biosynthetic process"/>
    <property type="evidence" value="ECO:0007669"/>
    <property type="project" value="InterPro"/>
</dbReference>
<evidence type="ECO:0000259" key="6">
    <source>
        <dbReference type="Pfam" id="PF01973"/>
    </source>
</evidence>
<dbReference type="AlphaFoldDB" id="A0A2H1EFB6"/>
<dbReference type="EC" id="2.7.6.3" evidence="5"/>
<keyword evidence="8" id="KW-1185">Reference proteome</keyword>
<keyword evidence="2 5" id="KW-0547">Nucleotide-binding</keyword>
<comment type="cofactor">
    <cofactor evidence="5">
        <name>Mg(2+)</name>
        <dbReference type="ChEBI" id="CHEBI:18420"/>
    </cofactor>
</comment>
<dbReference type="InterPro" id="IPR036759">
    <property type="entry name" value="TPK_catalytic_sf"/>
</dbReference>
<proteinExistence type="inferred from homology"/>
<evidence type="ECO:0000256" key="5">
    <source>
        <dbReference type="HAMAP-Rule" id="MF_02131"/>
    </source>
</evidence>
<accession>A0A2H1EFB6</accession>
<sequence>MINPGSFRLMIKGWHEKYLEILKEFHYDRIKEIQAANVLDWLLEKKSQPYSIRKKISGKAVFVIGAGPSLDSAISHIKKFKNITKIVADGSAQALLEHDIVPDIIVTDLDGDIDSLRKASELGSIMVVHAHGDNIPRLPYSTLFQNCIGTTEDKQVGMVKNFGGFTDGDRCVFLAEHFGAKKIILIGMDFGTKIGRYSKQVVSDRSTKIRKLEKAKSLLEWLASNTNAKLYTTTYPIKGFENMRISDLRRIIS</sequence>
<keyword evidence="5" id="KW-0460">Magnesium</keyword>
<protein>
    <recommendedName>
        <fullName evidence="5">6-hydroxymethyl-7,8-dihydropterin pyrophosphokinase</fullName>
        <shortName evidence="5">HPPK</shortName>
        <ecNumber evidence="5">2.7.6.3</ecNumber>
    </recommendedName>
    <alternativeName>
        <fullName evidence="5">2-amino-4-hydroxy-6-hydroxymethyldihydropteridine pyrophosphokinase</fullName>
    </alternativeName>
    <alternativeName>
        <fullName evidence="5">6-hydroxymethyl-7,8-dihydropterin diphosphokinase</fullName>
        <shortName evidence="5">6-HMPDK</shortName>
    </alternativeName>
    <alternativeName>
        <fullName evidence="5">7,8-dihydro-6-hydroxymethylpterin diphosphokinase</fullName>
    </alternativeName>
    <alternativeName>
        <fullName evidence="5">7,8-dihydro-6-hydroxymethylpterin pyrophosphokinase</fullName>
        <shortName evidence="5">PPPK</shortName>
    </alternativeName>
</protein>
<dbReference type="EMBL" id="FRFC01000003">
    <property type="protein sequence ID" value="SHO44139.1"/>
    <property type="molecule type" value="Genomic_DNA"/>
</dbReference>
<dbReference type="PANTHER" id="PTHR39648">
    <property type="entry name" value="6-HYDROXYMETHYL-7,8-DIHYDROPTERIN PYROPHOSPHOKINASE"/>
    <property type="match status" value="1"/>
</dbReference>
<dbReference type="SUPFAM" id="SSF63999">
    <property type="entry name" value="Thiamin pyrophosphokinase, catalytic domain"/>
    <property type="match status" value="1"/>
</dbReference>
<evidence type="ECO:0000313" key="8">
    <source>
        <dbReference type="Proteomes" id="UP000232412"/>
    </source>
</evidence>
<keyword evidence="3 5" id="KW-0418">Kinase</keyword>
<dbReference type="GO" id="GO:0003848">
    <property type="term" value="F:2-amino-4-hydroxy-6-hydroxymethyldihydropteridine diphosphokinase activity"/>
    <property type="evidence" value="ECO:0007669"/>
    <property type="project" value="UniProtKB-UniRule"/>
</dbReference>
<name>A0A2H1EFB6_9ARCH</name>
<evidence type="ECO:0000256" key="1">
    <source>
        <dbReference type="ARBA" id="ARBA00022679"/>
    </source>
</evidence>
<dbReference type="Proteomes" id="UP000232412">
    <property type="component" value="Unassembled WGS sequence"/>
</dbReference>
<dbReference type="InterPro" id="IPR002826">
    <property type="entry name" value="MptE-like"/>
</dbReference>
<organism evidence="7 8">
    <name type="scientific">Nitrosotalea sinensis</name>
    <dbReference type="NCBI Taxonomy" id="1499975"/>
    <lineage>
        <taxon>Archaea</taxon>
        <taxon>Nitrososphaerota</taxon>
        <taxon>Nitrososphaeria</taxon>
        <taxon>Nitrosotaleales</taxon>
        <taxon>Nitrosotaleaceae</taxon>
        <taxon>Nitrosotalea</taxon>
    </lineage>
</organism>
<dbReference type="InterPro" id="IPR027510">
    <property type="entry name" value="HMPDK_MptE"/>
</dbReference>
<keyword evidence="4 5" id="KW-0067">ATP-binding</keyword>
<feature type="domain" description="6-hydroxymethylpterin diphosphokinase MptE-like" evidence="6">
    <location>
        <begin position="47"/>
        <end position="193"/>
    </location>
</feature>
<reference evidence="8" key="1">
    <citation type="submission" date="2016-12" db="EMBL/GenBank/DDBJ databases">
        <authorList>
            <person name="Herbold C."/>
        </authorList>
    </citation>
    <scope>NUCLEOTIDE SEQUENCE [LARGE SCALE GENOMIC DNA]</scope>
</reference>
<dbReference type="GO" id="GO:0000287">
    <property type="term" value="F:magnesium ion binding"/>
    <property type="evidence" value="ECO:0007669"/>
    <property type="project" value="UniProtKB-UniRule"/>
</dbReference>
<comment type="catalytic activity">
    <reaction evidence="5">
        <text>6-hydroxymethyl-7,8-dihydropterin + ATP = (7,8-dihydropterin-6-yl)methyl diphosphate + AMP + H(+)</text>
        <dbReference type="Rhea" id="RHEA:11412"/>
        <dbReference type="ChEBI" id="CHEBI:15378"/>
        <dbReference type="ChEBI" id="CHEBI:30616"/>
        <dbReference type="ChEBI" id="CHEBI:44841"/>
        <dbReference type="ChEBI" id="CHEBI:72950"/>
        <dbReference type="ChEBI" id="CHEBI:456215"/>
        <dbReference type="EC" id="2.7.6.3"/>
    </reaction>
</comment>
<gene>
    <name evidence="5 7" type="primary">mptE</name>
    <name evidence="7" type="ORF">NSIN_20245</name>
</gene>
<dbReference type="GO" id="GO:0005524">
    <property type="term" value="F:ATP binding"/>
    <property type="evidence" value="ECO:0007669"/>
    <property type="project" value="UniProtKB-UniRule"/>
</dbReference>
<dbReference type="GO" id="GO:0016301">
    <property type="term" value="F:kinase activity"/>
    <property type="evidence" value="ECO:0007669"/>
    <property type="project" value="UniProtKB-KW"/>
</dbReference>